<dbReference type="InterPro" id="IPR021139">
    <property type="entry name" value="NYN"/>
</dbReference>
<evidence type="ECO:0000259" key="1">
    <source>
        <dbReference type="Pfam" id="PF01936"/>
    </source>
</evidence>
<accession>Q1GRK8</accession>
<name>Q1GRK8_SPHAL</name>
<sequence length="213" mass="24969">MFRYMADQLPLIRAVAFFDGQNLFHSAKQAFGYSWPNFDPTLLAERVCQDHGWQLQQTRFYTGVPDAADKPFWNHFWVAKAAQMARQGVHVFTRSLRYRNKKVRLPDGTEHSFLDGDEKGIDVRIALDVIRLALKREFDVAILFCRDQDLTEVADEIRLIAQEQKRWIKVASAFPVSPTYRVRGIDKTDWIKLDRQLYDQCLDSRDYRPKKPA</sequence>
<keyword evidence="3" id="KW-1185">Reference proteome</keyword>
<dbReference type="Gene3D" id="3.40.50.1010">
    <property type="entry name" value="5'-nuclease"/>
    <property type="match status" value="1"/>
</dbReference>
<dbReference type="GO" id="GO:0004540">
    <property type="term" value="F:RNA nuclease activity"/>
    <property type="evidence" value="ECO:0007669"/>
    <property type="project" value="InterPro"/>
</dbReference>
<organism evidence="2 3">
    <name type="scientific">Sphingopyxis alaskensis (strain DSM 13593 / LMG 18877 / RB2256)</name>
    <name type="common">Sphingomonas alaskensis</name>
    <dbReference type="NCBI Taxonomy" id="317655"/>
    <lineage>
        <taxon>Bacteria</taxon>
        <taxon>Pseudomonadati</taxon>
        <taxon>Pseudomonadota</taxon>
        <taxon>Alphaproteobacteria</taxon>
        <taxon>Sphingomonadales</taxon>
        <taxon>Sphingomonadaceae</taxon>
        <taxon>Sphingopyxis</taxon>
    </lineage>
</organism>
<evidence type="ECO:0000313" key="3">
    <source>
        <dbReference type="Proteomes" id="UP000006578"/>
    </source>
</evidence>
<feature type="domain" description="NYN" evidence="1">
    <location>
        <begin position="16"/>
        <end position="158"/>
    </location>
</feature>
<dbReference type="HOGENOM" id="CLU_1358583_0_0_5"/>
<dbReference type="InterPro" id="IPR047140">
    <property type="entry name" value="LabA"/>
</dbReference>
<dbReference type="AlphaFoldDB" id="Q1GRK8"/>
<dbReference type="STRING" id="317655.Sala_2003"/>
<dbReference type="RefSeq" id="WP_011542290.1">
    <property type="nucleotide sequence ID" value="NC_008048.1"/>
</dbReference>
<evidence type="ECO:0000313" key="2">
    <source>
        <dbReference type="EMBL" id="ABF53714.1"/>
    </source>
</evidence>
<dbReference type="PANTHER" id="PTHR35458:SF8">
    <property type="entry name" value="SLR0650 PROTEIN"/>
    <property type="match status" value="1"/>
</dbReference>
<protein>
    <recommendedName>
        <fullName evidence="1">NYN domain-containing protein</fullName>
    </recommendedName>
</protein>
<dbReference type="KEGG" id="sal:Sala_2003"/>
<dbReference type="Proteomes" id="UP000006578">
    <property type="component" value="Chromosome"/>
</dbReference>
<dbReference type="eggNOG" id="COG1432">
    <property type="taxonomic scope" value="Bacteria"/>
</dbReference>
<proteinExistence type="predicted"/>
<dbReference type="Pfam" id="PF01936">
    <property type="entry name" value="NYN"/>
    <property type="match status" value="1"/>
</dbReference>
<gene>
    <name evidence="2" type="ordered locus">Sala_2003</name>
</gene>
<dbReference type="EMBL" id="CP000356">
    <property type="protein sequence ID" value="ABF53714.1"/>
    <property type="molecule type" value="Genomic_DNA"/>
</dbReference>
<reference evidence="2 3" key="1">
    <citation type="journal article" date="2009" name="Proc. Natl. Acad. Sci. U.S.A.">
        <title>The genomic basis of trophic strategy in marine bacteria.</title>
        <authorList>
            <person name="Lauro F.M."/>
            <person name="McDougald D."/>
            <person name="Thomas T."/>
            <person name="Williams T.J."/>
            <person name="Egan S."/>
            <person name="Rice S."/>
            <person name="DeMaere M.Z."/>
            <person name="Ting L."/>
            <person name="Ertan H."/>
            <person name="Johnson J."/>
            <person name="Ferriera S."/>
            <person name="Lapidus A."/>
            <person name="Anderson I."/>
            <person name="Kyrpides N."/>
            <person name="Munk A.C."/>
            <person name="Detter C."/>
            <person name="Han C.S."/>
            <person name="Brown M.V."/>
            <person name="Robb F.T."/>
            <person name="Kjelleberg S."/>
            <person name="Cavicchioli R."/>
        </authorList>
    </citation>
    <scope>NUCLEOTIDE SEQUENCE [LARGE SCALE GENOMIC DNA]</scope>
    <source>
        <strain evidence="3">DSM 13593 / LMG 18877 / RB2256</strain>
    </source>
</reference>
<dbReference type="PANTHER" id="PTHR35458">
    <property type="entry name" value="SLR0755 PROTEIN"/>
    <property type="match status" value="1"/>
</dbReference>